<evidence type="ECO:0000259" key="1">
    <source>
        <dbReference type="PROSITE" id="PS51508"/>
    </source>
</evidence>
<name>A0A1V9YCP6_ACHHY</name>
<dbReference type="GO" id="GO:0008017">
    <property type="term" value="F:microtubule binding"/>
    <property type="evidence" value="ECO:0007669"/>
    <property type="project" value="InterPro"/>
</dbReference>
<dbReference type="InterPro" id="IPR014797">
    <property type="entry name" value="CKK_CAMSAP"/>
</dbReference>
<dbReference type="SMART" id="SM01051">
    <property type="entry name" value="CAMSAP_CKK"/>
    <property type="match status" value="1"/>
</dbReference>
<dbReference type="Pfam" id="PF08683">
    <property type="entry name" value="CAMSAP_CKK"/>
    <property type="match status" value="1"/>
</dbReference>
<dbReference type="Gene3D" id="3.10.20.360">
    <property type="entry name" value="CKK domain"/>
    <property type="match status" value="1"/>
</dbReference>
<keyword evidence="3" id="KW-1185">Reference proteome</keyword>
<dbReference type="InterPro" id="IPR011033">
    <property type="entry name" value="PRC_barrel-like_sf"/>
</dbReference>
<comment type="caution">
    <text evidence="2">The sequence shown here is derived from an EMBL/GenBank/DDBJ whole genome shotgun (WGS) entry which is preliminary data.</text>
</comment>
<dbReference type="Proteomes" id="UP000243579">
    <property type="component" value="Unassembled WGS sequence"/>
</dbReference>
<organism evidence="2 3">
    <name type="scientific">Achlya hypogyna</name>
    <name type="common">Oomycete</name>
    <name type="synonym">Protoachlya hypogyna</name>
    <dbReference type="NCBI Taxonomy" id="1202772"/>
    <lineage>
        <taxon>Eukaryota</taxon>
        <taxon>Sar</taxon>
        <taxon>Stramenopiles</taxon>
        <taxon>Oomycota</taxon>
        <taxon>Saprolegniomycetes</taxon>
        <taxon>Saprolegniales</taxon>
        <taxon>Achlyaceae</taxon>
        <taxon>Achlya</taxon>
    </lineage>
</organism>
<gene>
    <name evidence="2" type="ORF">ACHHYP_14680</name>
</gene>
<dbReference type="EMBL" id="JNBR01002146">
    <property type="protein sequence ID" value="OQR83459.1"/>
    <property type="molecule type" value="Genomic_DNA"/>
</dbReference>
<dbReference type="OrthoDB" id="2125658at2759"/>
<dbReference type="STRING" id="1202772.A0A1V9YCP6"/>
<dbReference type="SUPFAM" id="SSF50346">
    <property type="entry name" value="PRC-barrel domain"/>
    <property type="match status" value="1"/>
</dbReference>
<proteinExistence type="predicted"/>
<feature type="domain" description="CKK" evidence="1">
    <location>
        <begin position="538"/>
        <end position="677"/>
    </location>
</feature>
<dbReference type="GO" id="GO:0005516">
    <property type="term" value="F:calmodulin binding"/>
    <property type="evidence" value="ECO:0007669"/>
    <property type="project" value="InterPro"/>
</dbReference>
<sequence length="677" mass="72751">MAKKTSLALDAQVAASLAFASRLLALPTPTALHLKKEALSPWVVHAHHCGLEHRGPRRLEDQLSSHAVALLPGTSVAPRTVAELPAALARVQALVHGQTACVCLLFATKVFVVWLPPLDKILLYACPAKVKVVKNGTELLAKVLEDVGSDETFEIYVLVAATSPLLARPVDSPDWHPATIVVQDSAPIASPTRQLHPEAVQPDIAPPPVARSMAAFAPPPEANVAEAHEEPSTIFPQTPGPIELPPNMTTFQPPSERPPTPEPQIAFNIAPAEPEIQSISSFPADDTFCDQEMSYEVKKQPTPVPEIPAQVQPMAIDPLFGLEVAPPVVSSQSPRSTSLNNVPDYKVKLGAAVWHLLERQAAVLAAAPAAKRQLRHSVNVFAPVAENGSRVTLPAASPQKSPQSTQEAPIFTSSTATAVEVTPTLFAAEPSSVEEANDVLVYVPSEATSHSTSLPVTPRDERTRSCFDYQLPPVDCRLLAYVASPTDAPPVRAALRFISLTPSPRAGTDRSQKLTELREQKLRQIQARRDNILARAPLEDPKVAASKPSNRQLIQNAVEYTLLAGVACEKERRRVVAALVDHPSDNFVLAVKGAALHEVKMTYRGLYALDATTGAVTKVIGAGPPTLDVGMVKQFFRYNSGKKAFVAVSTRSFTVATDAAALTDDCYRTGKKKPTYL</sequence>
<reference evidence="2 3" key="1">
    <citation type="journal article" date="2014" name="Genome Biol. Evol.">
        <title>The secreted proteins of Achlya hypogyna and Thraustotheca clavata identify the ancestral oomycete secretome and reveal gene acquisitions by horizontal gene transfer.</title>
        <authorList>
            <person name="Misner I."/>
            <person name="Blouin N."/>
            <person name="Leonard G."/>
            <person name="Richards T.A."/>
            <person name="Lane C.E."/>
        </authorList>
    </citation>
    <scope>NUCLEOTIDE SEQUENCE [LARGE SCALE GENOMIC DNA]</scope>
    <source>
        <strain evidence="2 3">ATCC 48635</strain>
    </source>
</reference>
<dbReference type="InterPro" id="IPR032940">
    <property type="entry name" value="CAMSAP"/>
</dbReference>
<dbReference type="PANTHER" id="PTHR21595">
    <property type="entry name" value="PATRONIN"/>
    <property type="match status" value="1"/>
</dbReference>
<evidence type="ECO:0000313" key="3">
    <source>
        <dbReference type="Proteomes" id="UP000243579"/>
    </source>
</evidence>
<protein>
    <recommendedName>
        <fullName evidence="1">CKK domain-containing protein</fullName>
    </recommendedName>
</protein>
<dbReference type="InterPro" id="IPR038209">
    <property type="entry name" value="CKK_dom_sf"/>
</dbReference>
<dbReference type="PANTHER" id="PTHR21595:SF0">
    <property type="entry name" value="PATRONIN"/>
    <property type="match status" value="1"/>
</dbReference>
<dbReference type="PROSITE" id="PS51508">
    <property type="entry name" value="CKK"/>
    <property type="match status" value="1"/>
</dbReference>
<evidence type="ECO:0000313" key="2">
    <source>
        <dbReference type="EMBL" id="OQR83459.1"/>
    </source>
</evidence>
<dbReference type="AlphaFoldDB" id="A0A1V9YCP6"/>
<accession>A0A1V9YCP6</accession>